<evidence type="ECO:0000256" key="2">
    <source>
        <dbReference type="SAM" id="MobiDB-lite"/>
    </source>
</evidence>
<feature type="compositionally biased region" description="Basic and acidic residues" evidence="2">
    <location>
        <begin position="475"/>
        <end position="499"/>
    </location>
</feature>
<evidence type="ECO:0000313" key="4">
    <source>
        <dbReference type="EMBL" id="KAG0262666.1"/>
    </source>
</evidence>
<keyword evidence="3" id="KW-0812">Transmembrane</keyword>
<keyword evidence="1" id="KW-0175">Coiled coil</keyword>
<keyword evidence="3" id="KW-0472">Membrane</keyword>
<feature type="region of interest" description="Disordered" evidence="2">
    <location>
        <begin position="115"/>
        <end position="139"/>
    </location>
</feature>
<feature type="compositionally biased region" description="Basic and acidic residues" evidence="2">
    <location>
        <begin position="349"/>
        <end position="360"/>
    </location>
</feature>
<feature type="compositionally biased region" description="Low complexity" evidence="2">
    <location>
        <begin position="430"/>
        <end position="455"/>
    </location>
</feature>
<feature type="compositionally biased region" description="Acidic residues" evidence="2">
    <location>
        <begin position="464"/>
        <end position="474"/>
    </location>
</feature>
<name>A0AAD4H3C7_9FUNG</name>
<reference evidence="4" key="1">
    <citation type="journal article" date="2020" name="Fungal Divers.">
        <title>Resolving the Mortierellaceae phylogeny through synthesis of multi-gene phylogenetics and phylogenomics.</title>
        <authorList>
            <person name="Vandepol N."/>
            <person name="Liber J."/>
            <person name="Desiro A."/>
            <person name="Na H."/>
            <person name="Kennedy M."/>
            <person name="Barry K."/>
            <person name="Grigoriev I.V."/>
            <person name="Miller A.N."/>
            <person name="O'Donnell K."/>
            <person name="Stajich J.E."/>
            <person name="Bonito G."/>
        </authorList>
    </citation>
    <scope>NUCLEOTIDE SEQUENCE</scope>
    <source>
        <strain evidence="4">NRRL 28262</strain>
    </source>
</reference>
<evidence type="ECO:0000256" key="3">
    <source>
        <dbReference type="SAM" id="Phobius"/>
    </source>
</evidence>
<feature type="transmembrane region" description="Helical" evidence="3">
    <location>
        <begin position="223"/>
        <end position="249"/>
    </location>
</feature>
<proteinExistence type="predicted"/>
<keyword evidence="3" id="KW-1133">Transmembrane helix</keyword>
<organism evidence="4 5">
    <name type="scientific">Linnemannia exigua</name>
    <dbReference type="NCBI Taxonomy" id="604196"/>
    <lineage>
        <taxon>Eukaryota</taxon>
        <taxon>Fungi</taxon>
        <taxon>Fungi incertae sedis</taxon>
        <taxon>Mucoromycota</taxon>
        <taxon>Mortierellomycotina</taxon>
        <taxon>Mortierellomycetes</taxon>
        <taxon>Mortierellales</taxon>
        <taxon>Mortierellaceae</taxon>
        <taxon>Linnemannia</taxon>
    </lineage>
</organism>
<sequence>MPGIMEYYSEDALEYIGRIAYIPTNHPTYIWKNHVLCQKIIPFWIPVWDFIRHALVPTLGFRRDPREASSNAIMQFKLKTDDDGDNEENLDKPVFMATFYALWSYRNRGRYPRKRIQEGDAHGKGGSGNGKESASEGRVGGRQLSHHMSTIAFGEGLTQDKMVWRKALFQLARSKFLLHPSPVIECHDFSLEFLDNPAIAALVTFKWETIGFKYWFLQFFFQFIYYALVVTAALYQVFILHVGPLGLFITHVFERPRAAFDSEPKYSWVSRAFEYLRPGGLFADALINVAFAKGDDAWRLAWIKSRLRYIESAENLSYDIPGFRQTYDWFPKEIYFTATAKEIEDYLKKHPESRREEPITKFESQQTTSSRTFSNTDVDTLNADGTSRYQNEAMFSSTDTTPRNDAIGTSSNSALQSLLHETRGSSSDVQQQTASISSQITTLDDSRPSSQSQQTRQRRRLIVEEEEEEDQVEDYEQKQEQEQEMGKGKGRGRKEEASNKDMGPTVVMELFRQLESQMQDVLRETQESHRQALELQRQESQKQMELSQQQMQALIDRMIQLTSSIPASSSSSL</sequence>
<feature type="coiled-coil region" evidence="1">
    <location>
        <begin position="523"/>
        <end position="557"/>
    </location>
</feature>
<dbReference type="EMBL" id="JAAAIL010001946">
    <property type="protein sequence ID" value="KAG0262666.1"/>
    <property type="molecule type" value="Genomic_DNA"/>
</dbReference>
<accession>A0AAD4H3C7</accession>
<evidence type="ECO:0000256" key="1">
    <source>
        <dbReference type="SAM" id="Coils"/>
    </source>
</evidence>
<feature type="compositionally biased region" description="Polar residues" evidence="2">
    <location>
        <begin position="362"/>
        <end position="416"/>
    </location>
</feature>
<comment type="caution">
    <text evidence="4">The sequence shown here is derived from an EMBL/GenBank/DDBJ whole genome shotgun (WGS) entry which is preliminary data.</text>
</comment>
<feature type="region of interest" description="Disordered" evidence="2">
    <location>
        <begin position="349"/>
        <end position="502"/>
    </location>
</feature>
<gene>
    <name evidence="4" type="ORF">BGZ95_003972</name>
</gene>
<dbReference type="Proteomes" id="UP001194580">
    <property type="component" value="Unassembled WGS sequence"/>
</dbReference>
<keyword evidence="5" id="KW-1185">Reference proteome</keyword>
<evidence type="ECO:0000313" key="5">
    <source>
        <dbReference type="Proteomes" id="UP001194580"/>
    </source>
</evidence>
<dbReference type="AlphaFoldDB" id="A0AAD4H3C7"/>
<protein>
    <submittedName>
        <fullName evidence="4">Uncharacterized protein</fullName>
    </submittedName>
</protein>